<evidence type="ECO:0000256" key="7">
    <source>
        <dbReference type="ARBA" id="ARBA00022840"/>
    </source>
</evidence>
<dbReference type="Proteomes" id="UP001149165">
    <property type="component" value="Unassembled WGS sequence"/>
</dbReference>
<feature type="transmembrane region" description="Helical" evidence="11">
    <location>
        <begin position="1025"/>
        <end position="1050"/>
    </location>
</feature>
<keyword evidence="6" id="KW-0547">Nucleotide-binding</keyword>
<dbReference type="InterPro" id="IPR027417">
    <property type="entry name" value="P-loop_NTPase"/>
</dbReference>
<dbReference type="InterPro" id="IPR003439">
    <property type="entry name" value="ABC_transporter-like_ATP-bd"/>
</dbReference>
<dbReference type="SUPFAM" id="SSF52540">
    <property type="entry name" value="P-loop containing nucleoside triphosphate hydrolases"/>
    <property type="match status" value="2"/>
</dbReference>
<name>A0A9W9F595_9EURO</name>
<dbReference type="OrthoDB" id="8061355at2759"/>
<feature type="transmembrane region" description="Helical" evidence="11">
    <location>
        <begin position="409"/>
        <end position="429"/>
    </location>
</feature>
<evidence type="ECO:0000256" key="6">
    <source>
        <dbReference type="ARBA" id="ARBA00022741"/>
    </source>
</evidence>
<gene>
    <name evidence="13" type="ORF">N7456_009751</name>
</gene>
<accession>A0A9W9F595</accession>
<evidence type="ECO:0000313" key="13">
    <source>
        <dbReference type="EMBL" id="KAJ5093890.1"/>
    </source>
</evidence>
<evidence type="ECO:0000256" key="2">
    <source>
        <dbReference type="ARBA" id="ARBA00008869"/>
    </source>
</evidence>
<keyword evidence="7" id="KW-0067">ATP-binding</keyword>
<dbReference type="Gene3D" id="3.40.50.300">
    <property type="entry name" value="P-loop containing nucleotide triphosphate hydrolases"/>
    <property type="match status" value="2"/>
</dbReference>
<feature type="transmembrane region" description="Helical" evidence="11">
    <location>
        <begin position="307"/>
        <end position="327"/>
    </location>
</feature>
<dbReference type="CDD" id="cd03263">
    <property type="entry name" value="ABC_subfamily_A"/>
    <property type="match status" value="2"/>
</dbReference>
<feature type="transmembrane region" description="Helical" evidence="11">
    <location>
        <begin position="221"/>
        <end position="246"/>
    </location>
</feature>
<keyword evidence="4 11" id="KW-0812">Transmembrane</keyword>
<evidence type="ECO:0000256" key="3">
    <source>
        <dbReference type="ARBA" id="ARBA00022448"/>
    </source>
</evidence>
<evidence type="ECO:0000259" key="12">
    <source>
        <dbReference type="PROSITE" id="PS50893"/>
    </source>
</evidence>
<feature type="transmembrane region" description="Helical" evidence="11">
    <location>
        <begin position="277"/>
        <end position="300"/>
    </location>
</feature>
<dbReference type="InterPro" id="IPR003593">
    <property type="entry name" value="AAA+_ATPase"/>
</dbReference>
<evidence type="ECO:0000256" key="8">
    <source>
        <dbReference type="ARBA" id="ARBA00022989"/>
    </source>
</evidence>
<keyword evidence="9 11" id="KW-0472">Membrane</keyword>
<evidence type="ECO:0000256" key="11">
    <source>
        <dbReference type="SAM" id="Phobius"/>
    </source>
</evidence>
<dbReference type="InterPro" id="IPR017871">
    <property type="entry name" value="ABC_transporter-like_CS"/>
</dbReference>
<feature type="transmembrane region" description="Helical" evidence="11">
    <location>
        <begin position="795"/>
        <end position="819"/>
    </location>
</feature>
<feature type="transmembrane region" description="Helical" evidence="11">
    <location>
        <begin position="333"/>
        <end position="353"/>
    </location>
</feature>
<evidence type="ECO:0000256" key="10">
    <source>
        <dbReference type="SAM" id="MobiDB-lite"/>
    </source>
</evidence>
<proteinExistence type="inferred from homology"/>
<feature type="region of interest" description="Disordered" evidence="10">
    <location>
        <begin position="1535"/>
        <end position="1555"/>
    </location>
</feature>
<comment type="similarity">
    <text evidence="2">Belongs to the ABC transporter superfamily. ABCA family.</text>
</comment>
<feature type="transmembrane region" description="Helical" evidence="11">
    <location>
        <begin position="27"/>
        <end position="47"/>
    </location>
</feature>
<dbReference type="Pfam" id="PF00005">
    <property type="entry name" value="ABC_tran"/>
    <property type="match status" value="2"/>
</dbReference>
<dbReference type="PANTHER" id="PTHR19229">
    <property type="entry name" value="ATP-BINDING CASSETTE TRANSPORTER SUBFAMILY A ABCA"/>
    <property type="match status" value="1"/>
</dbReference>
<comment type="caution">
    <text evidence="13">The sequence shown here is derived from an EMBL/GenBank/DDBJ whole genome shotgun (WGS) entry which is preliminary data.</text>
</comment>
<dbReference type="PROSITE" id="PS00211">
    <property type="entry name" value="ABC_TRANSPORTER_1"/>
    <property type="match status" value="1"/>
</dbReference>
<feature type="domain" description="ABC transporter" evidence="12">
    <location>
        <begin position="1250"/>
        <end position="1492"/>
    </location>
</feature>
<comment type="subcellular location">
    <subcellularLocation>
        <location evidence="1">Membrane</location>
        <topology evidence="1">Multi-pass membrane protein</topology>
    </subcellularLocation>
</comment>
<dbReference type="SMART" id="SM00382">
    <property type="entry name" value="AAA"/>
    <property type="match status" value="2"/>
</dbReference>
<keyword evidence="14" id="KW-1185">Reference proteome</keyword>
<dbReference type="GO" id="GO:0005524">
    <property type="term" value="F:ATP binding"/>
    <property type="evidence" value="ECO:0007669"/>
    <property type="project" value="UniProtKB-KW"/>
</dbReference>
<evidence type="ECO:0000256" key="4">
    <source>
        <dbReference type="ARBA" id="ARBA00022692"/>
    </source>
</evidence>
<dbReference type="Pfam" id="PF12698">
    <property type="entry name" value="ABC2_membrane_3"/>
    <property type="match status" value="2"/>
</dbReference>
<reference evidence="13" key="2">
    <citation type="journal article" date="2023" name="IMA Fungus">
        <title>Comparative genomic study of the Penicillium genus elucidates a diverse pangenome and 15 lateral gene transfer events.</title>
        <authorList>
            <person name="Petersen C."/>
            <person name="Sorensen T."/>
            <person name="Nielsen M.R."/>
            <person name="Sondergaard T.E."/>
            <person name="Sorensen J.L."/>
            <person name="Fitzpatrick D.A."/>
            <person name="Frisvad J.C."/>
            <person name="Nielsen K.L."/>
        </authorList>
    </citation>
    <scope>NUCLEOTIDE SEQUENCE</scope>
    <source>
        <strain evidence="13">IBT 30069</strain>
    </source>
</reference>
<feature type="transmembrane region" description="Helical" evidence="11">
    <location>
        <begin position="983"/>
        <end position="1004"/>
    </location>
</feature>
<dbReference type="InterPro" id="IPR026082">
    <property type="entry name" value="ABCA"/>
</dbReference>
<dbReference type="GO" id="GO:0005319">
    <property type="term" value="F:lipid transporter activity"/>
    <property type="evidence" value="ECO:0007669"/>
    <property type="project" value="TreeGrafter"/>
</dbReference>
<keyword evidence="5" id="KW-0677">Repeat</keyword>
<feature type="transmembrane region" description="Helical" evidence="11">
    <location>
        <begin position="1056"/>
        <end position="1080"/>
    </location>
</feature>
<evidence type="ECO:0000256" key="9">
    <source>
        <dbReference type="ARBA" id="ARBA00023136"/>
    </source>
</evidence>
<feature type="transmembrane region" description="Helical" evidence="11">
    <location>
        <begin position="1087"/>
        <end position="1108"/>
    </location>
</feature>
<dbReference type="PANTHER" id="PTHR19229:SF36">
    <property type="entry name" value="ATP-BINDING CASSETTE SUB-FAMILY A MEMBER 2"/>
    <property type="match status" value="1"/>
</dbReference>
<evidence type="ECO:0000313" key="14">
    <source>
        <dbReference type="Proteomes" id="UP001149165"/>
    </source>
</evidence>
<feature type="domain" description="ABC transporter" evidence="12">
    <location>
        <begin position="451"/>
        <end position="672"/>
    </location>
</feature>
<evidence type="ECO:0000256" key="1">
    <source>
        <dbReference type="ARBA" id="ARBA00004141"/>
    </source>
</evidence>
<keyword evidence="3" id="KW-0813">Transport</keyword>
<dbReference type="GO" id="GO:0140359">
    <property type="term" value="F:ABC-type transporter activity"/>
    <property type="evidence" value="ECO:0007669"/>
    <property type="project" value="InterPro"/>
</dbReference>
<dbReference type="InterPro" id="IPR013525">
    <property type="entry name" value="ABC2_TM"/>
</dbReference>
<keyword evidence="8 11" id="KW-1133">Transmembrane helix</keyword>
<dbReference type="EMBL" id="JAPQKH010000006">
    <property type="protein sequence ID" value="KAJ5093890.1"/>
    <property type="molecule type" value="Genomic_DNA"/>
</dbReference>
<organism evidence="13 14">
    <name type="scientific">Penicillium angulare</name>
    <dbReference type="NCBI Taxonomy" id="116970"/>
    <lineage>
        <taxon>Eukaryota</taxon>
        <taxon>Fungi</taxon>
        <taxon>Dikarya</taxon>
        <taxon>Ascomycota</taxon>
        <taxon>Pezizomycotina</taxon>
        <taxon>Eurotiomycetes</taxon>
        <taxon>Eurotiomycetidae</taxon>
        <taxon>Eurotiales</taxon>
        <taxon>Aspergillaceae</taxon>
        <taxon>Penicillium</taxon>
    </lineage>
</organism>
<dbReference type="GO" id="GO:0016887">
    <property type="term" value="F:ATP hydrolysis activity"/>
    <property type="evidence" value="ECO:0007669"/>
    <property type="project" value="InterPro"/>
</dbReference>
<reference evidence="13" key="1">
    <citation type="submission" date="2022-11" db="EMBL/GenBank/DDBJ databases">
        <authorList>
            <person name="Petersen C."/>
        </authorList>
    </citation>
    <scope>NUCLEOTIDE SEQUENCE</scope>
    <source>
        <strain evidence="13">IBT 30069</strain>
    </source>
</reference>
<dbReference type="PROSITE" id="PS50893">
    <property type="entry name" value="ABC_TRANSPORTER_2"/>
    <property type="match status" value="2"/>
</dbReference>
<sequence length="1582" mass="174333">MVEWNRIIRQTGTLTWKNLLVFYKSPIASVIKAILVPIIVTLVFSFLKDIKSSGAGTPYDFSHTGREVLALSDAMAAASSQRLVVATNGIHDTQLNNSINAIFQESGMSQFDLELVDSPNVIFDSCKQSIHGTSLCFAAVVFTAFNSTHAEYVVGLDGDFLTNSPTSAEPGQSVLSKRIMPLQWALNAQIGGFKTTQRPTEKMWDGYIYVTEFEPEEDAGAYWLSLINLIVSPIFVFIFIITTYHIGSAVASERQSGVVELLMAQGVTTTPRILSNLLSFSALYIPGIIICSIILGEVLFVNTSTGLIFILMVLAGLSFIVTSHFIGSFFSKSSVSGMCTCILMVALAFVSLSESLAYYKDTGQMLGLSIVFPPYAFSTFIRDIAGTEESMKAWPNAAIAQEDTMMDGYLYFVCFLIHIFGYGALIFLVEHLRWGVPQRREWSETSDQVALKLTNLSKTYGKKEAVKDFNAEVQHGSVTFLLGPNGSGKTTALKCISGVLNVDDGSKIQFSRDGRSLGLCPQHNVLWDELTIVEHVRLWASLKGIGNTPSAQEIDDVIAECDLTEKAHAAAGTLSGGQKRRLQLAIAFAGGSKVVCIDEASSGLDPLSRRNIWNIIQEGRRHRTTVLTTHFLDEADVLADHIVIMCKGSLVCQGSSIALRAQYGDNYRIRVDDDQETTWRAANSAEATQKILELERLRPDLACHVTFPTLEQVFLRTTSEFGTAVDGTAEDGMVGEGQNTEDDSNTVLEDKILALESEFTGEDLNLDVRQSVGMFWQIWVLFRKRYQLLYRASGMIVYAVNLLLPIILAAALATFFASWDALVTCEDSYNKYIHPVGKDIAPFDAQSIMASTMQYEVLGPTKQFQGGVQDALFVDTLDYLTYDMTDAELLKSRNYTDSEDQFNSDMEKAQGDAGFGIYAPTTQSAVLYHAAAYTSAETGMSGLDLITNRIANSTSNNQARQIRARLRTMSHVEPAHNDLDMPVAILIVLAMIASVSTSVIYPIYERVSNVRALQYSNGVSPFALWTAYLLFDTQFIIMESLVVYGLLFILPTNTVWYSPSAIFGAFVLFGIASYLGCYLLSNVIRRGGYAAALGIHIILFVIYIVAYVGNQEGSAADDVQDIYNSLQAGLGLICPAANLARALWVGRNTFDVLCGKYGQADVSYPFAYAIYGGVYANLTYQIIFLSLVIGIYEYAGTGWFQPLLFWRRKSPMRLHHRVDDGLTSFDSRRDIVLEDSRIHAPRVSDESSILNVSRVSKFFSRSFVAQNISFSISPNQTLALLGSNGAGKTTVINMIRGELRPDFGDIFVNGMSVLTHLRKARLNIGVCPQDDAVDNLTVRQTLEFYAAVKGLQRVKENVDQVLRALDITQYAKVTARALSGGTKRKLTVAIAILGNPPLLLLDEPSTGQDAGAKRILWRALQRIRANRAILFTTHSMEEAEALASKVAIMRTSLLVCGPLQTLNDTYGGAFRLRGSRCENVSADAARKKVYDVFSNMDLPISRYEDTRGIVQFFIKYEKKDLGKILSAMESLKVNDSEKHGAQGHGGSGSARPTESEMKMFEDYTLTEPTLEEVFMNVVKEGE</sequence>
<evidence type="ECO:0000256" key="5">
    <source>
        <dbReference type="ARBA" id="ARBA00022737"/>
    </source>
</evidence>
<dbReference type="GO" id="GO:0016020">
    <property type="term" value="C:membrane"/>
    <property type="evidence" value="ECO:0007669"/>
    <property type="project" value="UniProtKB-SubCell"/>
</dbReference>
<protein>
    <recommendedName>
        <fullName evidence="12">ABC transporter domain-containing protein</fullName>
    </recommendedName>
</protein>